<dbReference type="SUPFAM" id="SSF49464">
    <property type="entry name" value="Carboxypeptidase regulatory domain-like"/>
    <property type="match status" value="1"/>
</dbReference>
<dbReference type="Proteomes" id="UP000198951">
    <property type="component" value="Unassembled WGS sequence"/>
</dbReference>
<protein>
    <recommendedName>
        <fullName evidence="4">CarboxypepD_reg-like domain-containing protein</fullName>
    </recommendedName>
</protein>
<organism evidence="2 3">
    <name type="scientific">Flavobacterium gillisiae</name>
    <dbReference type="NCBI Taxonomy" id="150146"/>
    <lineage>
        <taxon>Bacteria</taxon>
        <taxon>Pseudomonadati</taxon>
        <taxon>Bacteroidota</taxon>
        <taxon>Flavobacteriia</taxon>
        <taxon>Flavobacteriales</taxon>
        <taxon>Flavobacteriaceae</taxon>
        <taxon>Flavobacterium</taxon>
    </lineage>
</organism>
<sequence>MVQAQYFGDLLEWSDDLYRPITTPTIKYTPTVFQTAIATPVKPALITISATVLDEFGKPTPDANISVSGVGVATTNLNGIFAIKNVASNALIKVTYIGMENYEMEASLLPATIQMRTTAEGLADVVVKNNYKKPVSNDKLGTWLFWFSAIGTGVLLYKKYGTSKTIKAKI</sequence>
<dbReference type="InterPro" id="IPR008969">
    <property type="entry name" value="CarboxyPept-like_regulatory"/>
</dbReference>
<keyword evidence="1" id="KW-0812">Transmembrane</keyword>
<dbReference type="RefSeq" id="WP_091083531.1">
    <property type="nucleotide sequence ID" value="NZ_FNRD01000001.1"/>
</dbReference>
<evidence type="ECO:0000313" key="3">
    <source>
        <dbReference type="Proteomes" id="UP000198951"/>
    </source>
</evidence>
<keyword evidence="1" id="KW-1133">Transmembrane helix</keyword>
<accession>A0A1H3WWT4</accession>
<evidence type="ECO:0008006" key="4">
    <source>
        <dbReference type="Google" id="ProtNLM"/>
    </source>
</evidence>
<dbReference type="STRING" id="150146.SAMN05443667_101248"/>
<proteinExistence type="predicted"/>
<keyword evidence="3" id="KW-1185">Reference proteome</keyword>
<evidence type="ECO:0000256" key="1">
    <source>
        <dbReference type="SAM" id="Phobius"/>
    </source>
</evidence>
<gene>
    <name evidence="2" type="ORF">SAMN05443667_101248</name>
</gene>
<keyword evidence="1" id="KW-0472">Membrane</keyword>
<dbReference type="AlphaFoldDB" id="A0A1H3WWT4"/>
<evidence type="ECO:0000313" key="2">
    <source>
        <dbReference type="EMBL" id="SDZ90792.1"/>
    </source>
</evidence>
<dbReference type="EMBL" id="FNRD01000001">
    <property type="protein sequence ID" value="SDZ90792.1"/>
    <property type="molecule type" value="Genomic_DNA"/>
</dbReference>
<name>A0A1H3WWT4_9FLAO</name>
<reference evidence="3" key="1">
    <citation type="submission" date="2016-10" db="EMBL/GenBank/DDBJ databases">
        <authorList>
            <person name="Varghese N."/>
            <person name="Submissions S."/>
        </authorList>
    </citation>
    <scope>NUCLEOTIDE SEQUENCE [LARGE SCALE GENOMIC DNA]</scope>
    <source>
        <strain evidence="3">DSM 22376</strain>
    </source>
</reference>
<feature type="transmembrane region" description="Helical" evidence="1">
    <location>
        <begin position="140"/>
        <end position="157"/>
    </location>
</feature>